<dbReference type="HOGENOM" id="CLU_1200219_0_0_1"/>
<keyword evidence="2" id="KW-1185">Reference proteome</keyword>
<dbReference type="Proteomes" id="UP000053257">
    <property type="component" value="Unassembled WGS sequence"/>
</dbReference>
<protein>
    <submittedName>
        <fullName evidence="1">Uncharacterized protein</fullName>
    </submittedName>
</protein>
<name>A0A0C3NEJ9_PHLG1</name>
<proteinExistence type="predicted"/>
<organism evidence="1 2">
    <name type="scientific">Phlebiopsis gigantea (strain 11061_1 CR5-6)</name>
    <name type="common">White-rot fungus</name>
    <name type="synonym">Peniophora gigantea</name>
    <dbReference type="NCBI Taxonomy" id="745531"/>
    <lineage>
        <taxon>Eukaryota</taxon>
        <taxon>Fungi</taxon>
        <taxon>Dikarya</taxon>
        <taxon>Basidiomycota</taxon>
        <taxon>Agaricomycotina</taxon>
        <taxon>Agaricomycetes</taxon>
        <taxon>Polyporales</taxon>
        <taxon>Phanerochaetaceae</taxon>
        <taxon>Phlebiopsis</taxon>
    </lineage>
</organism>
<sequence length="231" mass="25369">MCTTDAYCFSHGELCQLIVPLDIAFFQRVYGPPHRLPRRFTHSPTYLLPHVSKSYRTAEPPCLSSSLSSPLNAVELPPPPCPGRHVSRFRSCAPPVHPRRAQRSCLRGNYLHVLPHPGRSVPRAVPAPRPAGGQTLATFFGVCAAVLDVPWAVQTVSPVRVAGRPTRERYRKCGAGLEGARSPRRILVSFARTRRGRWSRPGRIRGAFASSSAQAPALLSIFRPLPCRLAG</sequence>
<gene>
    <name evidence="1" type="ORF">PHLGIDRAFT_256843</name>
</gene>
<evidence type="ECO:0000313" key="2">
    <source>
        <dbReference type="Proteomes" id="UP000053257"/>
    </source>
</evidence>
<dbReference type="EMBL" id="KN840636">
    <property type="protein sequence ID" value="KIP03059.1"/>
    <property type="molecule type" value="Genomic_DNA"/>
</dbReference>
<accession>A0A0C3NEJ9</accession>
<reference evidence="1 2" key="1">
    <citation type="journal article" date="2014" name="PLoS Genet.">
        <title>Analysis of the Phlebiopsis gigantea genome, transcriptome and secretome provides insight into its pioneer colonization strategies of wood.</title>
        <authorList>
            <person name="Hori C."/>
            <person name="Ishida T."/>
            <person name="Igarashi K."/>
            <person name="Samejima M."/>
            <person name="Suzuki H."/>
            <person name="Master E."/>
            <person name="Ferreira P."/>
            <person name="Ruiz-Duenas F.J."/>
            <person name="Held B."/>
            <person name="Canessa P."/>
            <person name="Larrondo L.F."/>
            <person name="Schmoll M."/>
            <person name="Druzhinina I.S."/>
            <person name="Kubicek C.P."/>
            <person name="Gaskell J.A."/>
            <person name="Kersten P."/>
            <person name="St John F."/>
            <person name="Glasner J."/>
            <person name="Sabat G."/>
            <person name="Splinter BonDurant S."/>
            <person name="Syed K."/>
            <person name="Yadav J."/>
            <person name="Mgbeahuruike A.C."/>
            <person name="Kovalchuk A."/>
            <person name="Asiegbu F.O."/>
            <person name="Lackner G."/>
            <person name="Hoffmeister D."/>
            <person name="Rencoret J."/>
            <person name="Gutierrez A."/>
            <person name="Sun H."/>
            <person name="Lindquist E."/>
            <person name="Barry K."/>
            <person name="Riley R."/>
            <person name="Grigoriev I.V."/>
            <person name="Henrissat B."/>
            <person name="Kues U."/>
            <person name="Berka R.M."/>
            <person name="Martinez A.T."/>
            <person name="Covert S.F."/>
            <person name="Blanchette R.A."/>
            <person name="Cullen D."/>
        </authorList>
    </citation>
    <scope>NUCLEOTIDE SEQUENCE [LARGE SCALE GENOMIC DNA]</scope>
    <source>
        <strain evidence="1 2">11061_1 CR5-6</strain>
    </source>
</reference>
<dbReference type="AlphaFoldDB" id="A0A0C3NEJ9"/>
<evidence type="ECO:0000313" key="1">
    <source>
        <dbReference type="EMBL" id="KIP03059.1"/>
    </source>
</evidence>